<feature type="transmembrane region" description="Helical" evidence="1">
    <location>
        <begin position="131"/>
        <end position="154"/>
    </location>
</feature>
<proteinExistence type="predicted"/>
<dbReference type="Proteomes" id="UP000181992">
    <property type="component" value="Unassembled WGS sequence"/>
</dbReference>
<evidence type="ECO:0000256" key="1">
    <source>
        <dbReference type="SAM" id="Phobius"/>
    </source>
</evidence>
<dbReference type="InterPro" id="IPR025749">
    <property type="entry name" value="Sphingomyelin_synth-like_dom"/>
</dbReference>
<keyword evidence="1" id="KW-1133">Transmembrane helix</keyword>
<evidence type="ECO:0000313" key="4">
    <source>
        <dbReference type="Proteomes" id="UP000181992"/>
    </source>
</evidence>
<name>A0A1J4V023_9BACT</name>
<evidence type="ECO:0000259" key="2">
    <source>
        <dbReference type="Pfam" id="PF14360"/>
    </source>
</evidence>
<dbReference type="AlphaFoldDB" id="A0A1J4V023"/>
<keyword evidence="1" id="KW-0812">Transmembrane</keyword>
<feature type="transmembrane region" description="Helical" evidence="1">
    <location>
        <begin position="92"/>
        <end position="111"/>
    </location>
</feature>
<sequence length="213" mass="24541">MITIIKERYETCWGNPHFLFSTVVGILVFTASIFLNYYAGMYATEKASNSVTDIILSNTLVFDVDGLFVYGSVALVAFIVWLSILHPRRIPFVLYTLSLFILTRSIFISLTHIGPFPDEVPLDLGRIISKFIFGGDLFFSGHTGIPFLMALVFWKELYLRYFFIAASIFFGTVALLGHYHYSIDVFAAFFITYTIYHIAEKFFVKERELFYQE</sequence>
<dbReference type="Pfam" id="PF14360">
    <property type="entry name" value="PAP2_C"/>
    <property type="match status" value="1"/>
</dbReference>
<keyword evidence="1" id="KW-0472">Membrane</keyword>
<feature type="transmembrane region" description="Helical" evidence="1">
    <location>
        <begin position="161"/>
        <end position="179"/>
    </location>
</feature>
<organism evidence="3 4">
    <name type="scientific">Candidatus Nomurabacteria bacterium CG1_02_43_90</name>
    <dbReference type="NCBI Taxonomy" id="1805281"/>
    <lineage>
        <taxon>Bacteria</taxon>
        <taxon>Candidatus Nomuraibacteriota</taxon>
    </lineage>
</organism>
<dbReference type="EMBL" id="MNVN01000016">
    <property type="protein sequence ID" value="OIO30522.1"/>
    <property type="molecule type" value="Genomic_DNA"/>
</dbReference>
<feature type="domain" description="Sphingomyelin synthase-like" evidence="2">
    <location>
        <begin position="135"/>
        <end position="198"/>
    </location>
</feature>
<accession>A0A1J4V023</accession>
<protein>
    <recommendedName>
        <fullName evidence="2">Sphingomyelin synthase-like domain-containing protein</fullName>
    </recommendedName>
</protein>
<feature type="transmembrane region" description="Helical" evidence="1">
    <location>
        <begin position="18"/>
        <end position="39"/>
    </location>
</feature>
<reference evidence="3 4" key="1">
    <citation type="journal article" date="2016" name="Environ. Microbiol.">
        <title>Genomic resolution of a cold subsurface aquifer community provides metabolic insights for novel microbes adapted to high CO concentrations.</title>
        <authorList>
            <person name="Probst A.J."/>
            <person name="Castelle C.J."/>
            <person name="Singh A."/>
            <person name="Brown C.T."/>
            <person name="Anantharaman K."/>
            <person name="Sharon I."/>
            <person name="Hug L.A."/>
            <person name="Burstein D."/>
            <person name="Emerson J.B."/>
            <person name="Thomas B.C."/>
            <person name="Banfield J.F."/>
        </authorList>
    </citation>
    <scope>NUCLEOTIDE SEQUENCE [LARGE SCALE GENOMIC DNA]</scope>
    <source>
        <strain evidence="3">CG1_02_43_90</strain>
    </source>
</reference>
<feature type="transmembrane region" description="Helical" evidence="1">
    <location>
        <begin position="67"/>
        <end position="85"/>
    </location>
</feature>
<gene>
    <name evidence="3" type="ORF">AUJ77_03025</name>
</gene>
<dbReference type="STRING" id="1805281.AUJ77_03025"/>
<comment type="caution">
    <text evidence="3">The sequence shown here is derived from an EMBL/GenBank/DDBJ whole genome shotgun (WGS) entry which is preliminary data.</text>
</comment>
<evidence type="ECO:0000313" key="3">
    <source>
        <dbReference type="EMBL" id="OIO30522.1"/>
    </source>
</evidence>